<evidence type="ECO:0000313" key="1">
    <source>
        <dbReference type="EMBL" id="KAI6090901.1"/>
    </source>
</evidence>
<gene>
    <name evidence="1" type="ORF">F4821DRAFT_12405</name>
</gene>
<evidence type="ECO:0000313" key="2">
    <source>
        <dbReference type="Proteomes" id="UP001497680"/>
    </source>
</evidence>
<protein>
    <submittedName>
        <fullName evidence="1">Uncharacterized protein</fullName>
    </submittedName>
</protein>
<organism evidence="1 2">
    <name type="scientific">Hypoxylon rubiginosum</name>
    <dbReference type="NCBI Taxonomy" id="110542"/>
    <lineage>
        <taxon>Eukaryota</taxon>
        <taxon>Fungi</taxon>
        <taxon>Dikarya</taxon>
        <taxon>Ascomycota</taxon>
        <taxon>Pezizomycotina</taxon>
        <taxon>Sordariomycetes</taxon>
        <taxon>Xylariomycetidae</taxon>
        <taxon>Xylariales</taxon>
        <taxon>Hypoxylaceae</taxon>
        <taxon>Hypoxylon</taxon>
    </lineage>
</organism>
<keyword evidence="2" id="KW-1185">Reference proteome</keyword>
<comment type="caution">
    <text evidence="1">The sequence shown here is derived from an EMBL/GenBank/DDBJ whole genome shotgun (WGS) entry which is preliminary data.</text>
</comment>
<name>A0ACC0DDQ2_9PEZI</name>
<reference evidence="1 2" key="1">
    <citation type="journal article" date="2022" name="New Phytol.">
        <title>Ecological generalism drives hyperdiversity of secondary metabolite gene clusters in xylarialean endophytes.</title>
        <authorList>
            <person name="Franco M.E.E."/>
            <person name="Wisecaver J.H."/>
            <person name="Arnold A.E."/>
            <person name="Ju Y.M."/>
            <person name="Slot J.C."/>
            <person name="Ahrendt S."/>
            <person name="Moore L.P."/>
            <person name="Eastman K.E."/>
            <person name="Scott K."/>
            <person name="Konkel Z."/>
            <person name="Mondo S.J."/>
            <person name="Kuo A."/>
            <person name="Hayes R.D."/>
            <person name="Haridas S."/>
            <person name="Andreopoulos B."/>
            <person name="Riley R."/>
            <person name="LaButti K."/>
            <person name="Pangilinan J."/>
            <person name="Lipzen A."/>
            <person name="Amirebrahimi M."/>
            <person name="Yan J."/>
            <person name="Adam C."/>
            <person name="Keymanesh K."/>
            <person name="Ng V."/>
            <person name="Louie K."/>
            <person name="Northen T."/>
            <person name="Drula E."/>
            <person name="Henrissat B."/>
            <person name="Hsieh H.M."/>
            <person name="Youens-Clark K."/>
            <person name="Lutzoni F."/>
            <person name="Miadlikowska J."/>
            <person name="Eastwood D.C."/>
            <person name="Hamelin R.C."/>
            <person name="Grigoriev I.V."/>
            <person name="U'Ren J.M."/>
        </authorList>
    </citation>
    <scope>NUCLEOTIDE SEQUENCE [LARGE SCALE GENOMIC DNA]</scope>
    <source>
        <strain evidence="1 2">ER1909</strain>
    </source>
</reference>
<accession>A0ACC0DDQ2</accession>
<proteinExistence type="predicted"/>
<dbReference type="Proteomes" id="UP001497680">
    <property type="component" value="Unassembled WGS sequence"/>
</dbReference>
<sequence>MADRPPPHARPGTNRTARTNTVGVRRNLFQSQLTRRPTPTNSSSNTSAETIRLGDVEVLSDTSEIVIRDKNGEFEVDDPPTPPLDDPEEGGALDEAQENERERQRLAEAVRDHQINRHRTPEQPEDEVLEAVRASMRAKVAALAEDNWMYEPEEQPRPQ</sequence>
<dbReference type="EMBL" id="MU394289">
    <property type="protein sequence ID" value="KAI6090901.1"/>
    <property type="molecule type" value="Genomic_DNA"/>
</dbReference>